<evidence type="ECO:0000313" key="2">
    <source>
        <dbReference type="EMBL" id="GHE39074.1"/>
    </source>
</evidence>
<proteinExistence type="predicted"/>
<name>A0ABQ3HVK8_9SPHI</name>
<reference evidence="3" key="1">
    <citation type="journal article" date="2019" name="Int. J. Syst. Evol. Microbiol.">
        <title>The Global Catalogue of Microorganisms (GCM) 10K type strain sequencing project: providing services to taxonomists for standard genome sequencing and annotation.</title>
        <authorList>
            <consortium name="The Broad Institute Genomics Platform"/>
            <consortium name="The Broad Institute Genome Sequencing Center for Infectious Disease"/>
            <person name="Wu L."/>
            <person name="Ma J."/>
        </authorList>
    </citation>
    <scope>NUCLEOTIDE SEQUENCE [LARGE SCALE GENOMIC DNA]</scope>
    <source>
        <strain evidence="3">CGMCC 1.12966</strain>
    </source>
</reference>
<protein>
    <submittedName>
        <fullName evidence="2">Glycosyl transferase</fullName>
    </submittedName>
</protein>
<dbReference type="RefSeq" id="WP_189626800.1">
    <property type="nucleotide sequence ID" value="NZ_BNAF01000008.1"/>
</dbReference>
<keyword evidence="1" id="KW-0472">Membrane</keyword>
<gene>
    <name evidence="2" type="ORF">GCM10017764_22840</name>
</gene>
<evidence type="ECO:0000313" key="3">
    <source>
        <dbReference type="Proteomes" id="UP000620550"/>
    </source>
</evidence>
<sequence>MKAFVYPMKSLDSLEMENPYLSRFVKAVDRNFPVVNLGKKSVGMLSAIKHVSKADVFFLNWVEGLSWYHLPFFYLFLLLSKVLKRRIIWIHHNIEPHGGKTFSSRAIIHALERFSSKIIIHTKQSYNYLNPSCHGRCIYLLHPYFSTSLAVGAKERFDILIWGTVRKSKGILEFVTYLKDHDAKLKVLIVGRFQDDVYYNNVLEMCSTSSNIVIENRFIKDEEFLDLHAVAKKIVFIYNGPSVLNSGALIKSLSTGRDIIGPHRGAFVDYEELGLIKTFTNFDDIISLAKQSSDNKKRMATLESSIEENTWDKFGDILNEKIA</sequence>
<keyword evidence="2" id="KW-0808">Transferase</keyword>
<evidence type="ECO:0000256" key="1">
    <source>
        <dbReference type="SAM" id="Phobius"/>
    </source>
</evidence>
<keyword evidence="1" id="KW-1133">Transmembrane helix</keyword>
<accession>A0ABQ3HVK8</accession>
<dbReference type="SUPFAM" id="SSF53756">
    <property type="entry name" value="UDP-Glycosyltransferase/glycogen phosphorylase"/>
    <property type="match status" value="1"/>
</dbReference>
<dbReference type="EMBL" id="BNAF01000008">
    <property type="protein sequence ID" value="GHE39074.1"/>
    <property type="molecule type" value="Genomic_DNA"/>
</dbReference>
<keyword evidence="1" id="KW-0812">Transmembrane</keyword>
<dbReference type="Proteomes" id="UP000620550">
    <property type="component" value="Unassembled WGS sequence"/>
</dbReference>
<feature type="transmembrane region" description="Helical" evidence="1">
    <location>
        <begin position="65"/>
        <end position="83"/>
    </location>
</feature>
<comment type="caution">
    <text evidence="2">The sequence shown here is derived from an EMBL/GenBank/DDBJ whole genome shotgun (WGS) entry which is preliminary data.</text>
</comment>
<organism evidence="2 3">
    <name type="scientific">Sphingobacterium griseoflavum</name>
    <dbReference type="NCBI Taxonomy" id="1474952"/>
    <lineage>
        <taxon>Bacteria</taxon>
        <taxon>Pseudomonadati</taxon>
        <taxon>Bacteroidota</taxon>
        <taxon>Sphingobacteriia</taxon>
        <taxon>Sphingobacteriales</taxon>
        <taxon>Sphingobacteriaceae</taxon>
        <taxon>Sphingobacterium</taxon>
    </lineage>
</organism>
<keyword evidence="3" id="KW-1185">Reference proteome</keyword>
<dbReference type="GO" id="GO:0016740">
    <property type="term" value="F:transferase activity"/>
    <property type="evidence" value="ECO:0007669"/>
    <property type="project" value="UniProtKB-KW"/>
</dbReference>